<sequence>MHMKKYENAVFLDSSFVISSQILNDLFNDKAAKLISNFENTKVILILVPLVLDEFWFTINKALKQMMPAGFNRKSLNRLSRVTENLLLLPGLRIVNPIFKTTHVLDIPMIMAKYDLRPRDALIVKSMEILGVNKIATFDSDFDRVKGISVVK</sequence>
<dbReference type="InterPro" id="IPR029060">
    <property type="entry name" value="PIN-like_dom_sf"/>
</dbReference>
<dbReference type="Proteomes" id="UP000231252">
    <property type="component" value="Unassembled WGS sequence"/>
</dbReference>
<gene>
    <name evidence="2" type="ORF">COT50_03530</name>
</gene>
<reference evidence="3" key="1">
    <citation type="submission" date="2017-09" db="EMBL/GenBank/DDBJ databases">
        <title>Depth-based differentiation of microbial function through sediment-hosted aquifers and enrichment of novel symbionts in the deep terrestrial subsurface.</title>
        <authorList>
            <person name="Probst A.J."/>
            <person name="Ladd B."/>
            <person name="Jarett J.K."/>
            <person name="Geller-Mcgrath D.E."/>
            <person name="Sieber C.M.K."/>
            <person name="Emerson J.B."/>
            <person name="Anantharaman K."/>
            <person name="Thomas B.C."/>
            <person name="Malmstrom R."/>
            <person name="Stieglmeier M."/>
            <person name="Klingl A."/>
            <person name="Woyke T."/>
            <person name="Ryan C.M."/>
            <person name="Banfield J.F."/>
        </authorList>
    </citation>
    <scope>NUCLEOTIDE SEQUENCE [LARGE SCALE GENOMIC DNA]</scope>
</reference>
<evidence type="ECO:0000313" key="3">
    <source>
        <dbReference type="Proteomes" id="UP000231252"/>
    </source>
</evidence>
<protein>
    <recommendedName>
        <fullName evidence="1">PIN domain-containing protein</fullName>
    </recommendedName>
</protein>
<proteinExistence type="predicted"/>
<feature type="domain" description="PIN" evidence="1">
    <location>
        <begin position="8"/>
        <end position="144"/>
    </location>
</feature>
<dbReference type="EMBL" id="PEYU01000076">
    <property type="protein sequence ID" value="PIS22173.1"/>
    <property type="molecule type" value="Genomic_DNA"/>
</dbReference>
<dbReference type="Gene3D" id="3.40.50.1010">
    <property type="entry name" value="5'-nuclease"/>
    <property type="match status" value="1"/>
</dbReference>
<organism evidence="2 3">
    <name type="scientific">candidate division WWE3 bacterium CG08_land_8_20_14_0_20_41_10</name>
    <dbReference type="NCBI Taxonomy" id="1975085"/>
    <lineage>
        <taxon>Bacteria</taxon>
        <taxon>Katanobacteria</taxon>
    </lineage>
</organism>
<dbReference type="Pfam" id="PF01850">
    <property type="entry name" value="PIN"/>
    <property type="match status" value="1"/>
</dbReference>
<dbReference type="SMART" id="SM00670">
    <property type="entry name" value="PINc"/>
    <property type="match status" value="1"/>
</dbReference>
<dbReference type="PANTHER" id="PTHR39677">
    <property type="entry name" value="RIBONUCLEASE VAPC6"/>
    <property type="match status" value="1"/>
</dbReference>
<dbReference type="AlphaFoldDB" id="A0A2H0XB72"/>
<comment type="caution">
    <text evidence="2">The sequence shown here is derived from an EMBL/GenBank/DDBJ whole genome shotgun (WGS) entry which is preliminary data.</text>
</comment>
<dbReference type="PANTHER" id="PTHR39677:SF4">
    <property type="entry name" value="RIBONUCLEASE VAPC6"/>
    <property type="match status" value="1"/>
</dbReference>
<evidence type="ECO:0000313" key="2">
    <source>
        <dbReference type="EMBL" id="PIS22173.1"/>
    </source>
</evidence>
<name>A0A2H0XB72_UNCKA</name>
<dbReference type="InterPro" id="IPR002716">
    <property type="entry name" value="PIN_dom"/>
</dbReference>
<evidence type="ECO:0000259" key="1">
    <source>
        <dbReference type="SMART" id="SM00670"/>
    </source>
</evidence>
<accession>A0A2H0XB72</accession>
<dbReference type="SUPFAM" id="SSF88723">
    <property type="entry name" value="PIN domain-like"/>
    <property type="match status" value="1"/>
</dbReference>